<evidence type="ECO:0000313" key="2">
    <source>
        <dbReference type="Proteomes" id="UP001189773"/>
    </source>
</evidence>
<dbReference type="EMBL" id="CATZAR010000025">
    <property type="protein sequence ID" value="CAJ0807729.1"/>
    <property type="molecule type" value="Genomic_DNA"/>
</dbReference>
<protein>
    <submittedName>
        <fullName evidence="1">Uncharacterized protein</fullName>
    </submittedName>
</protein>
<accession>A0ABM9JYN3</accession>
<name>A0ABM9JYN3_9RALS</name>
<comment type="caution">
    <text evidence="1">The sequence shown here is derived from an EMBL/GenBank/DDBJ whole genome shotgun (WGS) entry which is preliminary data.</text>
</comment>
<organism evidence="1 2">
    <name type="scientific">Ralstonia thomasii</name>
    <dbReference type="NCBI Taxonomy" id="3058596"/>
    <lineage>
        <taxon>Bacteria</taxon>
        <taxon>Pseudomonadati</taxon>
        <taxon>Pseudomonadota</taxon>
        <taxon>Betaproteobacteria</taxon>
        <taxon>Burkholderiales</taxon>
        <taxon>Burkholderiaceae</taxon>
        <taxon>Ralstonia</taxon>
    </lineage>
</organism>
<dbReference type="RefSeq" id="WP_316852228.1">
    <property type="nucleotide sequence ID" value="NZ_CATZAR010000025.1"/>
</dbReference>
<reference evidence="1 2" key="1">
    <citation type="submission" date="2023-07" db="EMBL/GenBank/DDBJ databases">
        <authorList>
            <person name="Peeters C."/>
        </authorList>
    </citation>
    <scope>NUCLEOTIDE SEQUENCE [LARGE SCALE GENOMIC DNA]</scope>
    <source>
        <strain evidence="1 2">LMG 18095</strain>
    </source>
</reference>
<sequence>MIQATQTIRNAAELHNYLTANKNFDFNPDHGRDAALYKELKRSLDLPDGAFLTALRARNISAKQYLRALMAVAEPLAEMYKEILAYCARANFLRSKEGAKIEWEIASASEQIGFSPEAFRLFDEIKASVEPSPELMFWTKNKIMDWLAHDVFPPDHKGLPRKDLNWKHVEIFRILASARDRYDPDHAGIFRGLNNYYLGGTGERPSAQLISRVTRHPDYPAKLSAVATAFDPHAIELVASEFIELPFWKFRWQIYEIWVIAVCLSEFAQFGFQLALKHDGRSLIELGRQATLARHVGSSSTFIYQPTYRNRSDVDMRPDIVVSSVAKATPDDVRLIIECKQRISLEVQHVEDVRKKYEAGVDASIGEVVIVNYDDAPTWSDSDQSKTTLIGNVRPKSEGEKEFRKFLRTSRIARSLRKEVWFVDISISMRATLDDEFRRLLAARRDSLRSGSFELYGFALEVEPRQPSDLQGVVGMSSSRDDSNWEGHGITQLCIKVRECLTDKSLRLFIVSDIASKIESQLSIGNDKPDRVRFIDPKQKRVLEVIAGNACGTDALDALDRGH</sequence>
<keyword evidence="2" id="KW-1185">Reference proteome</keyword>
<gene>
    <name evidence="1" type="ORF">LMG18095_04638</name>
</gene>
<dbReference type="Proteomes" id="UP001189773">
    <property type="component" value="Unassembled WGS sequence"/>
</dbReference>
<proteinExistence type="predicted"/>
<evidence type="ECO:0000313" key="1">
    <source>
        <dbReference type="EMBL" id="CAJ0807729.1"/>
    </source>
</evidence>